<evidence type="ECO:0000256" key="3">
    <source>
        <dbReference type="ARBA" id="ARBA00007222"/>
    </source>
</evidence>
<evidence type="ECO:0000313" key="14">
    <source>
        <dbReference type="EMBL" id="RKR75088.1"/>
    </source>
</evidence>
<comment type="caution">
    <text evidence="14">The sequence shown here is derived from an EMBL/GenBank/DDBJ whole genome shotgun (WGS) entry which is preliminary data.</text>
</comment>
<comment type="pathway">
    <text evidence="2 10">Protein modification; protein glycosylation.</text>
</comment>
<keyword evidence="8 10" id="KW-0472">Membrane</keyword>
<feature type="region of interest" description="Disordered" evidence="11">
    <location>
        <begin position="1"/>
        <end position="43"/>
    </location>
</feature>
<dbReference type="GO" id="GO:0004169">
    <property type="term" value="F:dolichyl-phosphate-mannose-protein mannosyltransferase activity"/>
    <property type="evidence" value="ECO:0007669"/>
    <property type="project" value="UniProtKB-UniRule"/>
</dbReference>
<evidence type="ECO:0000256" key="4">
    <source>
        <dbReference type="ARBA" id="ARBA00022676"/>
    </source>
</evidence>
<feature type="transmembrane region" description="Helical" evidence="10">
    <location>
        <begin position="205"/>
        <end position="227"/>
    </location>
</feature>
<feature type="transmembrane region" description="Helical" evidence="10">
    <location>
        <begin position="479"/>
        <end position="496"/>
    </location>
</feature>
<keyword evidence="6 10" id="KW-0812">Transmembrane</keyword>
<evidence type="ECO:0000256" key="1">
    <source>
        <dbReference type="ARBA" id="ARBA00004127"/>
    </source>
</evidence>
<dbReference type="RefSeq" id="WP_245981599.1">
    <property type="nucleotide sequence ID" value="NZ_RBKS01000001.1"/>
</dbReference>
<feature type="transmembrane region" description="Helical" evidence="10">
    <location>
        <begin position="502"/>
        <end position="526"/>
    </location>
</feature>
<sequence>MTPSPDDFDAIVGSRTPVESGGGPSSAPAPTPTPAPVAGAAAQPVALAPEPRHALPAEPHRLTLLDEWWGRVLATESSRRLWAVLGPVFVTLLAAVLRLYHLGHPHSLVFDETYYVKDAWSLHSLGYEGTWPQNVDDRFANGQTSLFTSAPEFVAHPPLGKWLVSLGMALFGPDDPAGWRFSVAVAGILAVLVVTLIARHLLKSNLLGVLAGFFMAIDGQAIVMSRVSLLDNFVMFFSLLGFGAVLLDRYQSKRRLDAWVVRMDHAGRDLTWGPAMWFRPWLIVAGLLLGAATGVKWNGAYFLAIFAVYTIVVDMAARRRAGVEFWGSGTLFKQGPVTFVLMVPIAAATYVACWTGWFVTRGGFYREWVEQGGTRWKGALAWVPDVVQNWWHYQVGMYEFNITLATPHPYQANPLLWLVVQRPTSMYYLGIADGTSGCTSVGSCGQAIAGIPNPLIWYGAVLACLYLLYRLVRFREWRYGLILTGLAAGYLPWMLYIRRTVFQFYTISFEPYLILALAAALGVVLGKRSDDVVRRTSGIRVAGIVVIVAILLTVFYYPMWTAEQEPFFYINLHYFVPSWK</sequence>
<dbReference type="InterPro" id="IPR027005">
    <property type="entry name" value="PMT-like"/>
</dbReference>
<feature type="transmembrane region" description="Helical" evidence="10">
    <location>
        <begin position="299"/>
        <end position="317"/>
    </location>
</feature>
<feature type="transmembrane region" description="Helical" evidence="10">
    <location>
        <begin position="270"/>
        <end position="293"/>
    </location>
</feature>
<evidence type="ECO:0000256" key="10">
    <source>
        <dbReference type="RuleBase" id="RU367007"/>
    </source>
</evidence>
<keyword evidence="4 10" id="KW-0328">Glycosyltransferase</keyword>
<evidence type="ECO:0000313" key="15">
    <source>
        <dbReference type="Proteomes" id="UP000280008"/>
    </source>
</evidence>
<evidence type="ECO:0000256" key="2">
    <source>
        <dbReference type="ARBA" id="ARBA00004922"/>
    </source>
</evidence>
<keyword evidence="5 10" id="KW-0808">Transferase</keyword>
<dbReference type="GO" id="GO:0005886">
    <property type="term" value="C:plasma membrane"/>
    <property type="evidence" value="ECO:0007669"/>
    <property type="project" value="UniProtKB-SubCell"/>
</dbReference>
<keyword evidence="7 10" id="KW-1133">Transmembrane helix</keyword>
<keyword evidence="15" id="KW-1185">Reference proteome</keyword>
<evidence type="ECO:0000256" key="5">
    <source>
        <dbReference type="ARBA" id="ARBA00022679"/>
    </source>
</evidence>
<dbReference type="GO" id="GO:0012505">
    <property type="term" value="C:endomembrane system"/>
    <property type="evidence" value="ECO:0007669"/>
    <property type="project" value="UniProtKB-SubCell"/>
</dbReference>
<feature type="transmembrane region" description="Helical" evidence="10">
    <location>
        <begin position="81"/>
        <end position="100"/>
    </location>
</feature>
<dbReference type="EC" id="2.4.1.-" evidence="10"/>
<comment type="function">
    <text evidence="10">Protein O-mannosyltransferase that catalyzes the transfer of a single mannose residue from a polyprenol phospho-mannosyl lipidic donor to the hydroxyl group of selected serine and threonine residues in acceptor proteins.</text>
</comment>
<comment type="similarity">
    <text evidence="3 10">Belongs to the glycosyltransferase 39 family.</text>
</comment>
<protein>
    <recommendedName>
        <fullName evidence="9 10">Polyprenol-phosphate-mannose--protein mannosyltransferase</fullName>
        <ecNumber evidence="10">2.4.1.-</ecNumber>
    </recommendedName>
</protein>
<evidence type="ECO:0000256" key="6">
    <source>
        <dbReference type="ARBA" id="ARBA00022692"/>
    </source>
</evidence>
<dbReference type="Proteomes" id="UP000280008">
    <property type="component" value="Unassembled WGS sequence"/>
</dbReference>
<feature type="domain" description="Protein O-mannosyl-transferase C-terminal four TM" evidence="13">
    <location>
        <begin position="387"/>
        <end position="557"/>
    </location>
</feature>
<accession>A0A495II44</accession>
<feature type="transmembrane region" description="Helical" evidence="10">
    <location>
        <begin position="538"/>
        <end position="559"/>
    </location>
</feature>
<feature type="transmembrane region" description="Helical" evidence="10">
    <location>
        <begin position="455"/>
        <end position="472"/>
    </location>
</feature>
<evidence type="ECO:0000256" key="9">
    <source>
        <dbReference type="ARBA" id="ARBA00093617"/>
    </source>
</evidence>
<name>A0A495II44_9MICO</name>
<feature type="transmembrane region" description="Helical" evidence="10">
    <location>
        <begin position="233"/>
        <end position="250"/>
    </location>
</feature>
<dbReference type="AlphaFoldDB" id="A0A495II44"/>
<feature type="domain" description="ArnT-like N-terminal" evidence="12">
    <location>
        <begin position="89"/>
        <end position="313"/>
    </location>
</feature>
<proteinExistence type="inferred from homology"/>
<organism evidence="14 15">
    <name type="scientific">Frondihabitans australicus</name>
    <dbReference type="NCBI Taxonomy" id="386892"/>
    <lineage>
        <taxon>Bacteria</taxon>
        <taxon>Bacillati</taxon>
        <taxon>Actinomycetota</taxon>
        <taxon>Actinomycetes</taxon>
        <taxon>Micrococcales</taxon>
        <taxon>Microbacteriaceae</taxon>
        <taxon>Frondihabitans</taxon>
    </lineage>
</organism>
<gene>
    <name evidence="14" type="ORF">C8E83_2225</name>
</gene>
<reference evidence="14 15" key="1">
    <citation type="submission" date="2018-10" db="EMBL/GenBank/DDBJ databases">
        <title>Sequencing the genomes of 1000 actinobacteria strains.</title>
        <authorList>
            <person name="Klenk H.-P."/>
        </authorList>
    </citation>
    <scope>NUCLEOTIDE SEQUENCE [LARGE SCALE GENOMIC DNA]</scope>
    <source>
        <strain evidence="14 15">DSM 17894</strain>
    </source>
</reference>
<dbReference type="EMBL" id="RBKS01000001">
    <property type="protein sequence ID" value="RKR75088.1"/>
    <property type="molecule type" value="Genomic_DNA"/>
</dbReference>
<dbReference type="Pfam" id="PF02366">
    <property type="entry name" value="PMT"/>
    <property type="match status" value="1"/>
</dbReference>
<dbReference type="UniPathway" id="UPA00378"/>
<feature type="transmembrane region" description="Helical" evidence="10">
    <location>
        <begin position="177"/>
        <end position="198"/>
    </location>
</feature>
<dbReference type="PANTHER" id="PTHR10050:SF46">
    <property type="entry name" value="PROTEIN O-MANNOSYL-TRANSFERASE 2"/>
    <property type="match status" value="1"/>
</dbReference>
<dbReference type="InterPro" id="IPR003342">
    <property type="entry name" value="ArnT-like_N"/>
</dbReference>
<dbReference type="PANTHER" id="PTHR10050">
    <property type="entry name" value="DOLICHYL-PHOSPHATE-MANNOSE--PROTEIN MANNOSYLTRANSFERASE"/>
    <property type="match status" value="1"/>
</dbReference>
<comment type="subcellular location">
    <subcellularLocation>
        <location evidence="10">Cell membrane</location>
    </subcellularLocation>
    <subcellularLocation>
        <location evidence="1">Endomembrane system</location>
        <topology evidence="1">Multi-pass membrane protein</topology>
    </subcellularLocation>
</comment>
<evidence type="ECO:0000259" key="12">
    <source>
        <dbReference type="Pfam" id="PF02366"/>
    </source>
</evidence>
<dbReference type="InterPro" id="IPR032421">
    <property type="entry name" value="PMT_4TMC"/>
</dbReference>
<evidence type="ECO:0000256" key="11">
    <source>
        <dbReference type="SAM" id="MobiDB-lite"/>
    </source>
</evidence>
<evidence type="ECO:0000256" key="7">
    <source>
        <dbReference type="ARBA" id="ARBA00022989"/>
    </source>
</evidence>
<keyword evidence="10" id="KW-1003">Cell membrane</keyword>
<feature type="transmembrane region" description="Helical" evidence="10">
    <location>
        <begin position="337"/>
        <end position="359"/>
    </location>
</feature>
<evidence type="ECO:0000259" key="13">
    <source>
        <dbReference type="Pfam" id="PF16192"/>
    </source>
</evidence>
<dbReference type="Pfam" id="PF16192">
    <property type="entry name" value="PMT_4TMC"/>
    <property type="match status" value="1"/>
</dbReference>
<evidence type="ECO:0000256" key="8">
    <source>
        <dbReference type="ARBA" id="ARBA00023136"/>
    </source>
</evidence>